<evidence type="ECO:0000256" key="1">
    <source>
        <dbReference type="ARBA" id="ARBA00010996"/>
    </source>
</evidence>
<dbReference type="InterPro" id="IPR036249">
    <property type="entry name" value="Thioredoxin-like_sf"/>
</dbReference>
<dbReference type="Proteomes" id="UP001596101">
    <property type="component" value="Unassembled WGS sequence"/>
</dbReference>
<gene>
    <name evidence="2" type="ORF">ACFPQ5_21280</name>
</gene>
<dbReference type="EMBL" id="JBHSMR010000014">
    <property type="protein sequence ID" value="MFC5480744.1"/>
    <property type="molecule type" value="Genomic_DNA"/>
</dbReference>
<dbReference type="RefSeq" id="WP_379760554.1">
    <property type="nucleotide sequence ID" value="NZ_JBHSMR010000014.1"/>
</dbReference>
<dbReference type="InterPro" id="IPR003782">
    <property type="entry name" value="SCO1/SenC"/>
</dbReference>
<dbReference type="PANTHER" id="PTHR12151:SF5">
    <property type="entry name" value="AT19154P"/>
    <property type="match status" value="1"/>
</dbReference>
<keyword evidence="3" id="KW-1185">Reference proteome</keyword>
<accession>A0ABW0MS91</accession>
<dbReference type="CDD" id="cd02968">
    <property type="entry name" value="SCO"/>
    <property type="match status" value="1"/>
</dbReference>
<sequence length="197" mass="22438">MKSRRAFLAAAAATPLLYPVIKHAQTREPVPLPVDDGRRLPNVLLETHDGRQVRFYDDLVKDRLVVVNMMYANCSNLCPPNTANLLQVQEALREHVGKDVFMYSLTLQPAIDKPLDLRRYMDKFDIKPGWTFLTGDPAHVELLRRRLGFYTLDAAADADLKQHTGMLRIGHDARDRWSMIPALASPRQIVNSISNYM</sequence>
<protein>
    <submittedName>
        <fullName evidence="2">SCO family protein</fullName>
    </submittedName>
</protein>
<evidence type="ECO:0000313" key="2">
    <source>
        <dbReference type="EMBL" id="MFC5480744.1"/>
    </source>
</evidence>
<comment type="similarity">
    <text evidence="1">Belongs to the SCO1/2 family.</text>
</comment>
<reference evidence="3" key="1">
    <citation type="journal article" date="2019" name="Int. J. Syst. Evol. Microbiol.">
        <title>The Global Catalogue of Microorganisms (GCM) 10K type strain sequencing project: providing services to taxonomists for standard genome sequencing and annotation.</title>
        <authorList>
            <consortium name="The Broad Institute Genomics Platform"/>
            <consortium name="The Broad Institute Genome Sequencing Center for Infectious Disease"/>
            <person name="Wu L."/>
            <person name="Ma J."/>
        </authorList>
    </citation>
    <scope>NUCLEOTIDE SEQUENCE [LARGE SCALE GENOMIC DNA]</scope>
    <source>
        <strain evidence="3">CCUG 43111</strain>
    </source>
</reference>
<proteinExistence type="inferred from homology"/>
<organism evidence="2 3">
    <name type="scientific">Massilia suwonensis</name>
    <dbReference type="NCBI Taxonomy" id="648895"/>
    <lineage>
        <taxon>Bacteria</taxon>
        <taxon>Pseudomonadati</taxon>
        <taxon>Pseudomonadota</taxon>
        <taxon>Betaproteobacteria</taxon>
        <taxon>Burkholderiales</taxon>
        <taxon>Oxalobacteraceae</taxon>
        <taxon>Telluria group</taxon>
        <taxon>Massilia</taxon>
    </lineage>
</organism>
<name>A0ABW0MS91_9BURK</name>
<dbReference type="PANTHER" id="PTHR12151">
    <property type="entry name" value="ELECTRON TRANSPORT PROTIN SCO1/SENC FAMILY MEMBER"/>
    <property type="match status" value="1"/>
</dbReference>
<dbReference type="SUPFAM" id="SSF52833">
    <property type="entry name" value="Thioredoxin-like"/>
    <property type="match status" value="1"/>
</dbReference>
<comment type="caution">
    <text evidence="2">The sequence shown here is derived from an EMBL/GenBank/DDBJ whole genome shotgun (WGS) entry which is preliminary data.</text>
</comment>
<evidence type="ECO:0000313" key="3">
    <source>
        <dbReference type="Proteomes" id="UP001596101"/>
    </source>
</evidence>
<dbReference type="Pfam" id="PF02630">
    <property type="entry name" value="SCO1-SenC"/>
    <property type="match status" value="1"/>
</dbReference>
<dbReference type="Gene3D" id="3.40.30.10">
    <property type="entry name" value="Glutaredoxin"/>
    <property type="match status" value="1"/>
</dbReference>